<feature type="non-terminal residue" evidence="2">
    <location>
        <position position="257"/>
    </location>
</feature>
<organism evidence="2">
    <name type="scientific">marine sediment metagenome</name>
    <dbReference type="NCBI Taxonomy" id="412755"/>
    <lineage>
        <taxon>unclassified sequences</taxon>
        <taxon>metagenomes</taxon>
        <taxon>ecological metagenomes</taxon>
    </lineage>
</organism>
<dbReference type="InterPro" id="IPR011010">
    <property type="entry name" value="DNA_brk_join_enz"/>
</dbReference>
<keyword evidence="1" id="KW-0238">DNA-binding</keyword>
<dbReference type="SUPFAM" id="SSF56349">
    <property type="entry name" value="DNA breaking-rejoining enzymes"/>
    <property type="match status" value="1"/>
</dbReference>
<dbReference type="GO" id="GO:0003677">
    <property type="term" value="F:DNA binding"/>
    <property type="evidence" value="ECO:0007669"/>
    <property type="project" value="UniProtKB-KW"/>
</dbReference>
<gene>
    <name evidence="2" type="ORF">LCGC14_3129310</name>
</gene>
<reference evidence="2" key="1">
    <citation type="journal article" date="2015" name="Nature">
        <title>Complex archaea that bridge the gap between prokaryotes and eukaryotes.</title>
        <authorList>
            <person name="Spang A."/>
            <person name="Saw J.H."/>
            <person name="Jorgensen S.L."/>
            <person name="Zaremba-Niedzwiedzka K."/>
            <person name="Martijn J."/>
            <person name="Lind A.E."/>
            <person name="van Eijk R."/>
            <person name="Schleper C."/>
            <person name="Guy L."/>
            <person name="Ettema T.J."/>
        </authorList>
    </citation>
    <scope>NUCLEOTIDE SEQUENCE</scope>
</reference>
<comment type="caution">
    <text evidence="2">The sequence shown here is derived from an EMBL/GenBank/DDBJ whole genome shotgun (WGS) entry which is preliminary data.</text>
</comment>
<dbReference type="InterPro" id="IPR010998">
    <property type="entry name" value="Integrase_recombinase_N"/>
</dbReference>
<name>A0A0F8Y788_9ZZZZ</name>
<protein>
    <recommendedName>
        <fullName evidence="3">Core-binding (CB) domain-containing protein</fullName>
    </recommendedName>
</protein>
<accession>A0A0F8Y788</accession>
<sequence>MYQQYDKAAQTVLDYLIEQGFSRTPRKNFHRAIREFRRYLEERCLEYSHSIAKAWVKTLEPNLTRTTFLSFRRSLALVDDAARNGSVTNVRFSYDDESLKYRVPECYRQLLDEYIERRRQDGNQPSTIQMDSIACTRFLLFLQSKKITNVAFITPEIVKDYHTQAEHRTAEGKNAYIYRIRGFVRFLAMRKLVPETLEFAFATEKASRVSIVTTLSKEQVDSIRTFGEKSSSPSELRSAAMTIIALRMGFRSVDICN</sequence>
<evidence type="ECO:0008006" key="3">
    <source>
        <dbReference type="Google" id="ProtNLM"/>
    </source>
</evidence>
<proteinExistence type="predicted"/>
<dbReference type="AlphaFoldDB" id="A0A0F8Y788"/>
<evidence type="ECO:0000256" key="1">
    <source>
        <dbReference type="ARBA" id="ARBA00023125"/>
    </source>
</evidence>
<dbReference type="EMBL" id="LAZR01068242">
    <property type="protein sequence ID" value="KKK50009.1"/>
    <property type="molecule type" value="Genomic_DNA"/>
</dbReference>
<dbReference type="Gene3D" id="1.10.150.130">
    <property type="match status" value="1"/>
</dbReference>
<evidence type="ECO:0000313" key="2">
    <source>
        <dbReference type="EMBL" id="KKK50009.1"/>
    </source>
</evidence>